<dbReference type="Gene3D" id="1.10.1660.10">
    <property type="match status" value="1"/>
</dbReference>
<dbReference type="PRINTS" id="PR00040">
    <property type="entry name" value="HTHMERR"/>
</dbReference>
<dbReference type="PROSITE" id="PS50937">
    <property type="entry name" value="HTH_MERR_2"/>
    <property type="match status" value="1"/>
</dbReference>
<dbReference type="AlphaFoldDB" id="A0A6F8U0X3"/>
<evidence type="ECO:0000256" key="3">
    <source>
        <dbReference type="ARBA" id="ARBA00023163"/>
    </source>
</evidence>
<evidence type="ECO:0000256" key="4">
    <source>
        <dbReference type="SAM" id="Coils"/>
    </source>
</evidence>
<dbReference type="PANTHER" id="PTHR30204">
    <property type="entry name" value="REDOX-CYCLING DRUG-SENSING TRANSCRIPTIONAL ACTIVATOR SOXR"/>
    <property type="match status" value="1"/>
</dbReference>
<reference evidence="6 7" key="1">
    <citation type="submission" date="2020-03" db="EMBL/GenBank/DDBJ databases">
        <title>Complete Genome Sequence of Halomonas hydrothermalis Strain Slthf2, Halophilic Bacterium Isolated from Deep-Sea Hydrothermal-Vent Environments.</title>
        <authorList>
            <person name="Takeyama N."/>
            <person name="Huang M."/>
            <person name="Sato K."/>
            <person name="Galipon J."/>
            <person name="Arakawa K."/>
        </authorList>
    </citation>
    <scope>NUCLEOTIDE SEQUENCE [LARGE SCALE GENOMIC DNA]</scope>
    <source>
        <strain evidence="6 7">Slthf2</strain>
    </source>
</reference>
<dbReference type="CDD" id="cd04787">
    <property type="entry name" value="HTH_HMRTR_unk"/>
    <property type="match status" value="1"/>
</dbReference>
<feature type="coiled-coil region" evidence="4">
    <location>
        <begin position="93"/>
        <end position="120"/>
    </location>
</feature>
<keyword evidence="4" id="KW-0175">Coiled coil</keyword>
<feature type="domain" description="HTH merR-type" evidence="5">
    <location>
        <begin position="5"/>
        <end position="74"/>
    </location>
</feature>
<dbReference type="InterPro" id="IPR015358">
    <property type="entry name" value="Tscrpt_reg_MerR_DNA-bd"/>
</dbReference>
<sequence>MQPGTMKVGELAKRGSVTAETVRHYTREGLLAPTRHPENGYQLFSTTDLERLHFIQRARKLGFSVAEIRDILAHADQGDSPCPLVRDLLTHRLPQIRARIAELEALAQRMEQALESWQHMPNGIPDGHSLCRLIESFPEEASCSHAPCSHKH</sequence>
<evidence type="ECO:0000313" key="6">
    <source>
        <dbReference type="EMBL" id="BCB06593.1"/>
    </source>
</evidence>
<dbReference type="Pfam" id="PF00376">
    <property type="entry name" value="MerR"/>
    <property type="match status" value="1"/>
</dbReference>
<accession>A0A6F8U0X3</accession>
<dbReference type="GO" id="GO:0003677">
    <property type="term" value="F:DNA binding"/>
    <property type="evidence" value="ECO:0007669"/>
    <property type="project" value="UniProtKB-KW"/>
</dbReference>
<dbReference type="SMART" id="SM00422">
    <property type="entry name" value="HTH_MERR"/>
    <property type="match status" value="1"/>
</dbReference>
<dbReference type="InterPro" id="IPR000551">
    <property type="entry name" value="MerR-type_HTH_dom"/>
</dbReference>
<keyword evidence="1" id="KW-0805">Transcription regulation</keyword>
<keyword evidence="7" id="KW-1185">Reference proteome</keyword>
<dbReference type="SUPFAM" id="SSF46955">
    <property type="entry name" value="Putative DNA-binding domain"/>
    <property type="match status" value="1"/>
</dbReference>
<dbReference type="Proteomes" id="UP000502259">
    <property type="component" value="Chromosome"/>
</dbReference>
<dbReference type="Pfam" id="PF09278">
    <property type="entry name" value="MerR-DNA-bind"/>
    <property type="match status" value="1"/>
</dbReference>
<gene>
    <name evidence="6" type="primary">cadR</name>
    <name evidence="6" type="ORF">HHSLTHF2_04830</name>
</gene>
<keyword evidence="2" id="KW-0238">DNA-binding</keyword>
<dbReference type="InterPro" id="IPR009061">
    <property type="entry name" value="DNA-bd_dom_put_sf"/>
</dbReference>
<dbReference type="PANTHER" id="PTHR30204:SF94">
    <property type="entry name" value="HEAVY METAL-DEPENDENT TRANSCRIPTIONAL REGULATOR HI_0293-RELATED"/>
    <property type="match status" value="1"/>
</dbReference>
<dbReference type="InterPro" id="IPR047057">
    <property type="entry name" value="MerR_fam"/>
</dbReference>
<evidence type="ECO:0000313" key="7">
    <source>
        <dbReference type="Proteomes" id="UP000502259"/>
    </source>
</evidence>
<evidence type="ECO:0000259" key="5">
    <source>
        <dbReference type="PROSITE" id="PS50937"/>
    </source>
</evidence>
<proteinExistence type="predicted"/>
<keyword evidence="3" id="KW-0804">Transcription</keyword>
<protein>
    <submittedName>
        <fullName evidence="6">Cd(II)/Pb(II)-responsive transcriptional regulator</fullName>
    </submittedName>
</protein>
<evidence type="ECO:0000256" key="2">
    <source>
        <dbReference type="ARBA" id="ARBA00023125"/>
    </source>
</evidence>
<name>A0A6F8U0X3_9GAMM</name>
<organism evidence="6 7">
    <name type="scientific">Halomonas hydrothermalis</name>
    <dbReference type="NCBI Taxonomy" id="115561"/>
    <lineage>
        <taxon>Bacteria</taxon>
        <taxon>Pseudomonadati</taxon>
        <taxon>Pseudomonadota</taxon>
        <taxon>Gammaproteobacteria</taxon>
        <taxon>Oceanospirillales</taxon>
        <taxon>Halomonadaceae</taxon>
        <taxon>Halomonas</taxon>
    </lineage>
</organism>
<dbReference type="EMBL" id="AP022843">
    <property type="protein sequence ID" value="BCB06593.1"/>
    <property type="molecule type" value="Genomic_DNA"/>
</dbReference>
<evidence type="ECO:0000256" key="1">
    <source>
        <dbReference type="ARBA" id="ARBA00023015"/>
    </source>
</evidence>
<dbReference type="GO" id="GO:0003700">
    <property type="term" value="F:DNA-binding transcription factor activity"/>
    <property type="evidence" value="ECO:0007669"/>
    <property type="project" value="InterPro"/>
</dbReference>